<evidence type="ECO:0008006" key="3">
    <source>
        <dbReference type="Google" id="ProtNLM"/>
    </source>
</evidence>
<evidence type="ECO:0000313" key="2">
    <source>
        <dbReference type="Proteomes" id="UP001501480"/>
    </source>
</evidence>
<accession>A0ABN2W5R0</accession>
<dbReference type="EMBL" id="BAAAPY010000012">
    <property type="protein sequence ID" value="GAA2084338.1"/>
    <property type="molecule type" value="Genomic_DNA"/>
</dbReference>
<protein>
    <recommendedName>
        <fullName evidence="3">Glycosyltransferase family 1 protein</fullName>
    </recommendedName>
</protein>
<proteinExistence type="predicted"/>
<name>A0ABN2W5R0_9ACTN</name>
<dbReference type="Proteomes" id="UP001501480">
    <property type="component" value="Unassembled WGS sequence"/>
</dbReference>
<evidence type="ECO:0000313" key="1">
    <source>
        <dbReference type="EMBL" id="GAA2084338.1"/>
    </source>
</evidence>
<keyword evidence="2" id="KW-1185">Reference proteome</keyword>
<sequence>MQTEKYLVWEPGENGHLLVYCRRLVDYAIEQGLDLSVALSRDALGSEAYQRHFDSDDSQARAISISGQRNLLSLLRREGITTLIVPHADPLLHYLLFISFKKIKMNLLVMQDPQWEARTAQTALLRGLRLRLKQLFIMLLGRRPSVTLRKLGPPTSTSVKVVPDPVLISELDTTISIADLHLGVETFWFGIVGGISPHKNPMLVATALRVLAASTSRRIGLAFIGPISAELAGLESDARDLLAETSVEFISRDRILSNSEMNAVISQLDCVVMAYSTHAPNSTAWKAACIGTRFVAAGSSQYQLFAQLTERGIVVDLELASLVDAMNRALQSPPPEILPMPDDRFASRLLAP</sequence>
<dbReference type="Gene3D" id="3.40.50.2000">
    <property type="entry name" value="Glycogen Phosphorylase B"/>
    <property type="match status" value="1"/>
</dbReference>
<reference evidence="1 2" key="1">
    <citation type="journal article" date="2019" name="Int. J. Syst. Evol. Microbiol.">
        <title>The Global Catalogue of Microorganisms (GCM) 10K type strain sequencing project: providing services to taxonomists for standard genome sequencing and annotation.</title>
        <authorList>
            <consortium name="The Broad Institute Genomics Platform"/>
            <consortium name="The Broad Institute Genome Sequencing Center for Infectious Disease"/>
            <person name="Wu L."/>
            <person name="Ma J."/>
        </authorList>
    </citation>
    <scope>NUCLEOTIDE SEQUENCE [LARGE SCALE GENOMIC DNA]</scope>
    <source>
        <strain evidence="1 2">JCM 15749</strain>
    </source>
</reference>
<comment type="caution">
    <text evidence="1">The sequence shown here is derived from an EMBL/GenBank/DDBJ whole genome shotgun (WGS) entry which is preliminary data.</text>
</comment>
<gene>
    <name evidence="1" type="ORF">GCM10009821_27140</name>
</gene>
<dbReference type="SUPFAM" id="SSF53756">
    <property type="entry name" value="UDP-Glycosyltransferase/glycogen phosphorylase"/>
    <property type="match status" value="1"/>
</dbReference>
<organism evidence="1 2">
    <name type="scientific">Aeromicrobium halocynthiae</name>
    <dbReference type="NCBI Taxonomy" id="560557"/>
    <lineage>
        <taxon>Bacteria</taxon>
        <taxon>Bacillati</taxon>
        <taxon>Actinomycetota</taxon>
        <taxon>Actinomycetes</taxon>
        <taxon>Propionibacteriales</taxon>
        <taxon>Nocardioidaceae</taxon>
        <taxon>Aeromicrobium</taxon>
    </lineage>
</organism>